<dbReference type="Proteomes" id="UP000180166">
    <property type="component" value="Chromosome"/>
</dbReference>
<sequence>MVKGAYDRKFDIWGWIRGVDGTQLSIVPEYALLHWRMAQRYSWQPMGEGEMAHSTRRTPMTKARIAAMMLSASALAVAAACSSGTDTTEHAAPSSAAPATVFATPGFPTPVTRTAQAVPGDRLLTQADLLYKTYGEAVVTLDSGAWQPTVLPVKAMVGPESAAKHVNDSGDQLSPWIVTGVCFTSDYRVGLEITPREDIPGFDPAAPPTQGNTDSAGPGGRCTNGFLNLNLTTDPRR</sequence>
<proteinExistence type="predicted"/>
<name>A0ABC8AP21_9NOCA</name>
<dbReference type="EMBL" id="CP017839">
    <property type="protein sequence ID" value="APA95933.1"/>
    <property type="molecule type" value="Genomic_DNA"/>
</dbReference>
<feature type="compositionally biased region" description="Polar residues" evidence="1">
    <location>
        <begin position="225"/>
        <end position="237"/>
    </location>
</feature>
<evidence type="ECO:0000256" key="1">
    <source>
        <dbReference type="SAM" id="MobiDB-lite"/>
    </source>
</evidence>
<dbReference type="KEGG" id="nsr:NS506_01865"/>
<organism evidence="2 3">
    <name type="scientific">Nocardia seriolae</name>
    <dbReference type="NCBI Taxonomy" id="37332"/>
    <lineage>
        <taxon>Bacteria</taxon>
        <taxon>Bacillati</taxon>
        <taxon>Actinomycetota</taxon>
        <taxon>Actinomycetes</taxon>
        <taxon>Mycobacteriales</taxon>
        <taxon>Nocardiaceae</taxon>
        <taxon>Nocardia</taxon>
    </lineage>
</organism>
<feature type="region of interest" description="Disordered" evidence="1">
    <location>
        <begin position="198"/>
        <end position="237"/>
    </location>
</feature>
<gene>
    <name evidence="2" type="ORF">NS506_01865</name>
</gene>
<evidence type="ECO:0000313" key="3">
    <source>
        <dbReference type="Proteomes" id="UP000180166"/>
    </source>
</evidence>
<reference evidence="2 3" key="1">
    <citation type="submission" date="2016-10" db="EMBL/GenBank/DDBJ databases">
        <title>Genome sequence of Nocardia seriolae strain EM150506, isolated from Anguila japonica.</title>
        <authorList>
            <person name="Han H.-J."/>
        </authorList>
    </citation>
    <scope>NUCLEOTIDE SEQUENCE [LARGE SCALE GENOMIC DNA]</scope>
    <source>
        <strain evidence="2 3">EM150506</strain>
    </source>
</reference>
<protein>
    <submittedName>
        <fullName evidence="2">Uncharacterized protein</fullName>
    </submittedName>
</protein>
<accession>A0ABC8AP21</accession>
<evidence type="ECO:0000313" key="2">
    <source>
        <dbReference type="EMBL" id="APA95933.1"/>
    </source>
</evidence>
<dbReference type="AlphaFoldDB" id="A0ABC8AP21"/>